<dbReference type="Gene3D" id="2.40.160.10">
    <property type="entry name" value="Porin"/>
    <property type="match status" value="1"/>
</dbReference>
<comment type="similarity">
    <text evidence="1">Belongs to the outer membrane porin (Opr) (TC 1.B.25) family.</text>
</comment>
<dbReference type="InterPro" id="IPR005318">
    <property type="entry name" value="OM_porin_bac"/>
</dbReference>
<evidence type="ECO:0000256" key="4">
    <source>
        <dbReference type="SAM" id="SignalP"/>
    </source>
</evidence>
<name>A0ABY5E043_9BACT</name>
<dbReference type="Proteomes" id="UP001060012">
    <property type="component" value="Chromosome"/>
</dbReference>
<evidence type="ECO:0000256" key="2">
    <source>
        <dbReference type="ARBA" id="ARBA00022448"/>
    </source>
</evidence>
<feature type="chain" id="PRO_5047390397" evidence="4">
    <location>
        <begin position="21"/>
        <end position="380"/>
    </location>
</feature>
<dbReference type="EMBL" id="CP100595">
    <property type="protein sequence ID" value="UTJ05579.1"/>
    <property type="molecule type" value="Genomic_DNA"/>
</dbReference>
<reference evidence="5" key="1">
    <citation type="submission" date="2022-07" db="EMBL/GenBank/DDBJ databases">
        <title>Arcobacter roscoffensis sp. nov., a marine bacterium isolated from coastal seawater collected from Roscoff, France.</title>
        <authorList>
            <person name="Pascual J."/>
            <person name="Lepeaux C."/>
            <person name="Methner A."/>
            <person name="Overmann J."/>
        </authorList>
    </citation>
    <scope>NUCLEOTIDE SEQUENCE</scope>
    <source>
        <strain evidence="5">ARW1-2F2</strain>
    </source>
</reference>
<dbReference type="PANTHER" id="PTHR34596:SF2">
    <property type="entry name" value="CHITOPORIN"/>
    <property type="match status" value="1"/>
</dbReference>
<sequence length="380" mass="41642">MKKLSLSLIATLAIFNTANAGSLSEAFSNGKVSGELKSQFYQKESSDSKTVNIWTNGLNLSYITGDYNGLSSGFTFQGASVGTEDLDENPNAYDADQNVSGAVLSQAYIQYKMDNTTVKVGRQYLATPLIASSGSRIFKESFQAATLTNTDIKDTSISLMYVNKYQGRTDGKEGAPSFEKLGDGVFSIYATNKSIENLSLVGQYVEAKDLVANNTKDVSIYYLNAEYDFDAFKLGAQYYGSDDNGAANNDGNAYALKASTNINDLSLAASYSEVSKDGGVDAWHLGNGADYIYTWSWYAGSRYSADMKATKVEAGYKFTEDLSANIMHISWKTSTSSTTKETDFILDYNVSKDLSLRWLHGQLDNASNEYQSRLYASYKF</sequence>
<accession>A0ABY5E043</accession>
<evidence type="ECO:0000256" key="3">
    <source>
        <dbReference type="ARBA" id="ARBA00022729"/>
    </source>
</evidence>
<dbReference type="Pfam" id="PF03573">
    <property type="entry name" value="OprD"/>
    <property type="match status" value="1"/>
</dbReference>
<feature type="signal peptide" evidence="4">
    <location>
        <begin position="1"/>
        <end position="20"/>
    </location>
</feature>
<dbReference type="SUPFAM" id="SSF56935">
    <property type="entry name" value="Porins"/>
    <property type="match status" value="1"/>
</dbReference>
<evidence type="ECO:0000313" key="6">
    <source>
        <dbReference type="Proteomes" id="UP001060012"/>
    </source>
</evidence>
<protein>
    <submittedName>
        <fullName evidence="5">Porin</fullName>
    </submittedName>
</protein>
<dbReference type="InterPro" id="IPR023614">
    <property type="entry name" value="Porin_dom_sf"/>
</dbReference>
<evidence type="ECO:0000256" key="1">
    <source>
        <dbReference type="ARBA" id="ARBA00009075"/>
    </source>
</evidence>
<gene>
    <name evidence="5" type="ORF">NJU99_09905</name>
</gene>
<dbReference type="RefSeq" id="WP_254575760.1">
    <property type="nucleotide sequence ID" value="NZ_CP100595.1"/>
</dbReference>
<keyword evidence="2" id="KW-0813">Transport</keyword>
<dbReference type="PANTHER" id="PTHR34596">
    <property type="entry name" value="CHITOPORIN"/>
    <property type="match status" value="1"/>
</dbReference>
<organism evidence="5 6">
    <name type="scientific">Arcobacter roscoffensis</name>
    <dbReference type="NCBI Taxonomy" id="2961520"/>
    <lineage>
        <taxon>Bacteria</taxon>
        <taxon>Pseudomonadati</taxon>
        <taxon>Campylobacterota</taxon>
        <taxon>Epsilonproteobacteria</taxon>
        <taxon>Campylobacterales</taxon>
        <taxon>Arcobacteraceae</taxon>
        <taxon>Arcobacter</taxon>
    </lineage>
</organism>
<keyword evidence="6" id="KW-1185">Reference proteome</keyword>
<keyword evidence="3 4" id="KW-0732">Signal</keyword>
<evidence type="ECO:0000313" key="5">
    <source>
        <dbReference type="EMBL" id="UTJ05579.1"/>
    </source>
</evidence>
<proteinExistence type="inferred from homology"/>